<proteinExistence type="predicted"/>
<dbReference type="OrthoDB" id="9799367at2"/>
<evidence type="ECO:0000259" key="2">
    <source>
        <dbReference type="Pfam" id="PF00144"/>
    </source>
</evidence>
<name>A0A545T5Y2_9GAMM</name>
<comment type="caution">
    <text evidence="3">The sequence shown here is derived from an EMBL/GenBank/DDBJ whole genome shotgun (WGS) entry which is preliminary data.</text>
</comment>
<dbReference type="PANTHER" id="PTHR46825">
    <property type="entry name" value="D-ALANYL-D-ALANINE-CARBOXYPEPTIDASE/ENDOPEPTIDASE AMPH"/>
    <property type="match status" value="1"/>
</dbReference>
<dbReference type="SUPFAM" id="SSF56601">
    <property type="entry name" value="beta-lactamase/transpeptidase-like"/>
    <property type="match status" value="1"/>
</dbReference>
<feature type="domain" description="Beta-lactamase-related" evidence="2">
    <location>
        <begin position="30"/>
        <end position="389"/>
    </location>
</feature>
<accession>A0A545T5Y2</accession>
<feature type="chain" id="PRO_5022168937" evidence="1">
    <location>
        <begin position="24"/>
        <end position="417"/>
    </location>
</feature>
<dbReference type="Pfam" id="PF00144">
    <property type="entry name" value="Beta-lactamase"/>
    <property type="match status" value="1"/>
</dbReference>
<dbReference type="EMBL" id="VHSG01000019">
    <property type="protein sequence ID" value="TQV72588.1"/>
    <property type="molecule type" value="Genomic_DNA"/>
</dbReference>
<evidence type="ECO:0000313" key="3">
    <source>
        <dbReference type="EMBL" id="TQV72588.1"/>
    </source>
</evidence>
<reference evidence="3 4" key="1">
    <citation type="submission" date="2019-06" db="EMBL/GenBank/DDBJ databases">
        <title>Whole genome sequence for Cellvibrionaceae sp. R142.</title>
        <authorList>
            <person name="Wang G."/>
        </authorList>
    </citation>
    <scope>NUCLEOTIDE SEQUENCE [LARGE SCALE GENOMIC DNA]</scope>
    <source>
        <strain evidence="3 4">R142</strain>
    </source>
</reference>
<feature type="signal peptide" evidence="1">
    <location>
        <begin position="1"/>
        <end position="23"/>
    </location>
</feature>
<dbReference type="InterPro" id="IPR001466">
    <property type="entry name" value="Beta-lactam-related"/>
</dbReference>
<sequence length="417" mass="46452">MKLMIRHLLILLSLCGQSAALSAQSLPRQLDDLMSRLLREHDVPGATLAVTKDGRLVYAKGFGYADSEAREAMRPQHLFRIGSVSKPIAAVAVLKLVEQGRLRLSDRVYRLVGEVPLPAGATVNPAIDAITIEDLLRHSSGQAIYNASGRISSPMQPPVSRDISRLFSIAHPPPFAYVVGYMKTRPLLHTAGKRFKYSNYGYALLGLVVEKVTSMPFDAYVKKTILAPVGIHCMQFGATLKSQKKVNEVTYYDLAGRPPVRSVLAGEPPGPFPYAGRHHEGWGAAGAWIASTVDIVRFVNHVDGQRSPAILRAATVRRMLARQDFPEHDREGFWYGLGWRVQKKRSGHHWYHNGSSNSGSAAIMLRTADGIAWAAHFNRRLPAGRALYEAFNREMWRIVRSVDSWPRHDLFRRDDAC</sequence>
<dbReference type="InterPro" id="IPR050491">
    <property type="entry name" value="AmpC-like"/>
</dbReference>
<dbReference type="AlphaFoldDB" id="A0A545T5Y2"/>
<evidence type="ECO:0000313" key="4">
    <source>
        <dbReference type="Proteomes" id="UP000319732"/>
    </source>
</evidence>
<dbReference type="PANTHER" id="PTHR46825:SF9">
    <property type="entry name" value="BETA-LACTAMASE-RELATED DOMAIN-CONTAINING PROTEIN"/>
    <property type="match status" value="1"/>
</dbReference>
<keyword evidence="1" id="KW-0732">Signal</keyword>
<organism evidence="3 4">
    <name type="scientific">Exilibacterium tricleocarpae</name>
    <dbReference type="NCBI Taxonomy" id="2591008"/>
    <lineage>
        <taxon>Bacteria</taxon>
        <taxon>Pseudomonadati</taxon>
        <taxon>Pseudomonadota</taxon>
        <taxon>Gammaproteobacteria</taxon>
        <taxon>Cellvibrionales</taxon>
        <taxon>Cellvibrionaceae</taxon>
        <taxon>Exilibacterium</taxon>
    </lineage>
</organism>
<protein>
    <submittedName>
        <fullName evidence="3">Beta-lactamase family protein</fullName>
    </submittedName>
</protein>
<dbReference type="Proteomes" id="UP000319732">
    <property type="component" value="Unassembled WGS sequence"/>
</dbReference>
<keyword evidence="4" id="KW-1185">Reference proteome</keyword>
<gene>
    <name evidence="3" type="ORF">FKG94_17970</name>
</gene>
<dbReference type="InterPro" id="IPR012338">
    <property type="entry name" value="Beta-lactam/transpept-like"/>
</dbReference>
<evidence type="ECO:0000256" key="1">
    <source>
        <dbReference type="SAM" id="SignalP"/>
    </source>
</evidence>
<dbReference type="Gene3D" id="3.40.710.10">
    <property type="entry name" value="DD-peptidase/beta-lactamase superfamily"/>
    <property type="match status" value="1"/>
</dbReference>